<sequence length="173" mass="19305">MTWRSKAERLGCIRKDYQSLGHWKSREDTYNNPTATLVALGMRLRQTAITGMAVWFYNSTPNEAIETMIHAWIRVAAWTCKVSGGNAARESGEEGTEKAGQPLAALCYKGTGSNRADTGLLARRCAAARPRRLSPKQFSARVVATEARAPPRILTRQWPSWRNEQTPVMPVET</sequence>
<reference evidence="1" key="1">
    <citation type="submission" date="2022-07" db="EMBL/GenBank/DDBJ databases">
        <title>Genome Sequence of Xylaria arbuscula.</title>
        <authorList>
            <person name="Buettner E."/>
        </authorList>
    </citation>
    <scope>NUCLEOTIDE SEQUENCE</scope>
    <source>
        <strain evidence="1">VT107</strain>
    </source>
</reference>
<keyword evidence="2" id="KW-1185">Reference proteome</keyword>
<evidence type="ECO:0000313" key="2">
    <source>
        <dbReference type="Proteomes" id="UP001148614"/>
    </source>
</evidence>
<proteinExistence type="predicted"/>
<name>A0A9W8N6U0_9PEZI</name>
<comment type="caution">
    <text evidence="1">The sequence shown here is derived from an EMBL/GenBank/DDBJ whole genome shotgun (WGS) entry which is preliminary data.</text>
</comment>
<gene>
    <name evidence="1" type="ORF">NPX13_g9205</name>
</gene>
<dbReference type="AlphaFoldDB" id="A0A9W8N6U0"/>
<evidence type="ECO:0000313" key="1">
    <source>
        <dbReference type="EMBL" id="KAJ3560725.1"/>
    </source>
</evidence>
<dbReference type="EMBL" id="JANPWZ010002197">
    <property type="protein sequence ID" value="KAJ3560725.1"/>
    <property type="molecule type" value="Genomic_DNA"/>
</dbReference>
<protein>
    <submittedName>
        <fullName evidence="1">Uncharacterized protein</fullName>
    </submittedName>
</protein>
<accession>A0A9W8N6U0</accession>
<organism evidence="1 2">
    <name type="scientific">Xylaria arbuscula</name>
    <dbReference type="NCBI Taxonomy" id="114810"/>
    <lineage>
        <taxon>Eukaryota</taxon>
        <taxon>Fungi</taxon>
        <taxon>Dikarya</taxon>
        <taxon>Ascomycota</taxon>
        <taxon>Pezizomycotina</taxon>
        <taxon>Sordariomycetes</taxon>
        <taxon>Xylariomycetidae</taxon>
        <taxon>Xylariales</taxon>
        <taxon>Xylariaceae</taxon>
        <taxon>Xylaria</taxon>
    </lineage>
</organism>
<dbReference type="Proteomes" id="UP001148614">
    <property type="component" value="Unassembled WGS sequence"/>
</dbReference>